<organism evidence="2 3">
    <name type="scientific">Mycolicibacterium peregrinum</name>
    <name type="common">Mycobacterium peregrinum</name>
    <dbReference type="NCBI Taxonomy" id="43304"/>
    <lineage>
        <taxon>Bacteria</taxon>
        <taxon>Bacillati</taxon>
        <taxon>Actinomycetota</taxon>
        <taxon>Actinomycetes</taxon>
        <taxon>Mycobacteriales</taxon>
        <taxon>Mycobacteriaceae</taxon>
        <taxon>Mycolicibacterium</taxon>
    </lineage>
</organism>
<gene>
    <name evidence="2" type="ORF">EJD98_23840</name>
</gene>
<evidence type="ECO:0000256" key="1">
    <source>
        <dbReference type="SAM" id="SignalP"/>
    </source>
</evidence>
<keyword evidence="1" id="KW-0732">Signal</keyword>
<protein>
    <submittedName>
        <fullName evidence="2">Beta-mannosidase</fullName>
    </submittedName>
</protein>
<reference evidence="2 3" key="1">
    <citation type="submission" date="2018-12" db="EMBL/GenBank/DDBJ databases">
        <title>Draft genome sequences of Mycolicibacterium peregrinum isolated from a pig with lymphadenitis and from soil on the same Japanese pig farm.</title>
        <authorList>
            <person name="Komatsu T."/>
            <person name="Ohya K."/>
            <person name="Sawai K."/>
            <person name="Odoi J.O."/>
            <person name="Otsu K."/>
            <person name="Ota A."/>
            <person name="Ito T."/>
            <person name="Kawai M."/>
            <person name="Maruyama F."/>
        </authorList>
    </citation>
    <scope>NUCLEOTIDE SEQUENCE [LARGE SCALE GENOMIC DNA]</scope>
    <source>
        <strain evidence="2 3">138</strain>
    </source>
</reference>
<accession>A0A4Z0HP87</accession>
<dbReference type="PROSITE" id="PS51257">
    <property type="entry name" value="PROKAR_LIPOPROTEIN"/>
    <property type="match status" value="1"/>
</dbReference>
<comment type="caution">
    <text evidence="2">The sequence shown here is derived from an EMBL/GenBank/DDBJ whole genome shotgun (WGS) entry which is preliminary data.</text>
</comment>
<dbReference type="InterPro" id="IPR017853">
    <property type="entry name" value="GH"/>
</dbReference>
<dbReference type="Gene3D" id="3.20.20.80">
    <property type="entry name" value="Glycosidases"/>
    <property type="match status" value="1"/>
</dbReference>
<dbReference type="RefSeq" id="WP_135361481.1">
    <property type="nucleotide sequence ID" value="NZ_RWJZ01000014.1"/>
</dbReference>
<dbReference type="AlphaFoldDB" id="A0A4Z0HP87"/>
<evidence type="ECO:0000313" key="3">
    <source>
        <dbReference type="Proteomes" id="UP000297792"/>
    </source>
</evidence>
<proteinExistence type="predicted"/>
<keyword evidence="3" id="KW-1185">Reference proteome</keyword>
<evidence type="ECO:0000313" key="2">
    <source>
        <dbReference type="EMBL" id="TGB38657.1"/>
    </source>
</evidence>
<dbReference type="EMBL" id="RWKA01000015">
    <property type="protein sequence ID" value="TGB38657.1"/>
    <property type="molecule type" value="Genomic_DNA"/>
</dbReference>
<sequence length="380" mass="40440">MVGRPFRTAVLLCVALLFAAACSPSAPAPRPPASSKTAQPTVGQAAIPRLGVSGTSLTLDGKPVWPVGINAYQLATNWSINAGCGAQVDLDSYFGSLPAHSVTRFNAYSSFAVNKYTGQLDFTSLDAVFRAAERHGQLLIAVLTSDDGGCENDYFKDFDWYAGGWHADVSHGLPMTFAAWLDTAVKRWGGSPSLAGWTAVGEPEPSYCLDHTCHWTKRGCHATAPETLRAFLDASGARIRELDPGTVLFSGHAGGGQCGSAGHEFEMVAASPGVDVLEYHYYEQTDYLPGDPYDGLQRRIAQTRAVGKPLFVAEIGMEAGSCDALGARKQVLGEAIARMRTMGTAGAMFWAFVPDPRPSECTLDIGPADPLMSMIGPTLR</sequence>
<name>A0A4Z0HP87_MYCPR</name>
<dbReference type="Proteomes" id="UP000297792">
    <property type="component" value="Unassembled WGS sequence"/>
</dbReference>
<feature type="signal peptide" evidence="1">
    <location>
        <begin position="1"/>
        <end position="28"/>
    </location>
</feature>
<feature type="chain" id="PRO_5038502868" evidence="1">
    <location>
        <begin position="29"/>
        <end position="380"/>
    </location>
</feature>
<dbReference type="SUPFAM" id="SSF51445">
    <property type="entry name" value="(Trans)glycosidases"/>
    <property type="match status" value="1"/>
</dbReference>